<dbReference type="EMBL" id="MN738983">
    <property type="protein sequence ID" value="QHT34042.1"/>
    <property type="molecule type" value="Genomic_DNA"/>
</dbReference>
<feature type="compositionally biased region" description="Basic and acidic residues" evidence="1">
    <location>
        <begin position="73"/>
        <end position="95"/>
    </location>
</feature>
<reference evidence="2" key="1">
    <citation type="journal article" date="2020" name="Nature">
        <title>Giant virus diversity and host interactions through global metagenomics.</title>
        <authorList>
            <person name="Schulz F."/>
            <person name="Roux S."/>
            <person name="Paez-Espino D."/>
            <person name="Jungbluth S."/>
            <person name="Walsh D.A."/>
            <person name="Denef V.J."/>
            <person name="McMahon K.D."/>
            <person name="Konstantinidis K.T."/>
            <person name="Eloe-Fadrosh E.A."/>
            <person name="Kyrpides N.C."/>
            <person name="Woyke T."/>
        </authorList>
    </citation>
    <scope>NUCLEOTIDE SEQUENCE</scope>
    <source>
        <strain evidence="2">GVMAG-M-3300009161-52</strain>
    </source>
</reference>
<name>A0A6C0EZ33_9ZZZZ</name>
<accession>A0A6C0EZ33</accession>
<dbReference type="AlphaFoldDB" id="A0A6C0EZ33"/>
<feature type="region of interest" description="Disordered" evidence="1">
    <location>
        <begin position="49"/>
        <end position="95"/>
    </location>
</feature>
<organism evidence="2">
    <name type="scientific">viral metagenome</name>
    <dbReference type="NCBI Taxonomy" id="1070528"/>
    <lineage>
        <taxon>unclassified sequences</taxon>
        <taxon>metagenomes</taxon>
        <taxon>organismal metagenomes</taxon>
    </lineage>
</organism>
<evidence type="ECO:0000256" key="1">
    <source>
        <dbReference type="SAM" id="MobiDB-lite"/>
    </source>
</evidence>
<protein>
    <submittedName>
        <fullName evidence="2">Uncharacterized protein</fullName>
    </submittedName>
</protein>
<proteinExistence type="predicted"/>
<sequence>MSKNPTPFESRYKKFRILSYGKAYTNYKSYNIKHNPHNTTNISTIYVDNQPCNNIPRTKDNDDSEGEKQPLLGKKEKQETKEARESKDTNERKVSKPIDIITDIKPYNYKYFVEIHYDENLKKPILEYIMSQMEINELLIKYGYVMGM</sequence>
<evidence type="ECO:0000313" key="2">
    <source>
        <dbReference type="EMBL" id="QHT34042.1"/>
    </source>
</evidence>